<organism evidence="3 4">
    <name type="scientific">Runella defluvii</name>
    <dbReference type="NCBI Taxonomy" id="370973"/>
    <lineage>
        <taxon>Bacteria</taxon>
        <taxon>Pseudomonadati</taxon>
        <taxon>Bacteroidota</taxon>
        <taxon>Cytophagia</taxon>
        <taxon>Cytophagales</taxon>
        <taxon>Spirosomataceae</taxon>
        <taxon>Runella</taxon>
    </lineage>
</organism>
<dbReference type="RefSeq" id="WP_221225692.1">
    <property type="nucleotide sequence ID" value="NZ_JACIBY010000010.1"/>
</dbReference>
<dbReference type="GO" id="GO:0000155">
    <property type="term" value="F:phosphorelay sensor kinase activity"/>
    <property type="evidence" value="ECO:0007669"/>
    <property type="project" value="InterPro"/>
</dbReference>
<dbReference type="EMBL" id="JACIBY010000010">
    <property type="protein sequence ID" value="MBB3840310.1"/>
    <property type="molecule type" value="Genomic_DNA"/>
</dbReference>
<keyword evidence="4" id="KW-1185">Reference proteome</keyword>
<dbReference type="SUPFAM" id="SSF55874">
    <property type="entry name" value="ATPase domain of HSP90 chaperone/DNA topoisomerase II/histidine kinase"/>
    <property type="match status" value="1"/>
</dbReference>
<evidence type="ECO:0000256" key="1">
    <source>
        <dbReference type="SAM" id="Phobius"/>
    </source>
</evidence>
<dbReference type="Gene3D" id="3.30.565.10">
    <property type="entry name" value="Histidine kinase-like ATPase, C-terminal domain"/>
    <property type="match status" value="1"/>
</dbReference>
<protein>
    <submittedName>
        <fullName evidence="3">LytS/YehU family sensor histidine kinase</fullName>
    </submittedName>
</protein>
<proteinExistence type="predicted"/>
<dbReference type="InterPro" id="IPR050640">
    <property type="entry name" value="Bact_2-comp_sensor_kinase"/>
</dbReference>
<dbReference type="PANTHER" id="PTHR34220">
    <property type="entry name" value="SENSOR HISTIDINE KINASE YPDA"/>
    <property type="match status" value="1"/>
</dbReference>
<dbReference type="PANTHER" id="PTHR34220:SF7">
    <property type="entry name" value="SENSOR HISTIDINE KINASE YPDA"/>
    <property type="match status" value="1"/>
</dbReference>
<dbReference type="Pfam" id="PF06580">
    <property type="entry name" value="His_kinase"/>
    <property type="match status" value="1"/>
</dbReference>
<comment type="caution">
    <text evidence="3">The sequence shown here is derived from an EMBL/GenBank/DDBJ whole genome shotgun (WGS) entry which is preliminary data.</text>
</comment>
<accession>A0A7W5ZPE0</accession>
<evidence type="ECO:0000259" key="2">
    <source>
        <dbReference type="Pfam" id="PF06580"/>
    </source>
</evidence>
<keyword evidence="1" id="KW-1133">Transmembrane helix</keyword>
<dbReference type="Proteomes" id="UP000541352">
    <property type="component" value="Unassembled WGS sequence"/>
</dbReference>
<keyword evidence="1" id="KW-0472">Membrane</keyword>
<name>A0A7W5ZPE0_9BACT</name>
<dbReference type="InterPro" id="IPR010559">
    <property type="entry name" value="Sig_transdc_His_kin_internal"/>
</dbReference>
<dbReference type="GO" id="GO:0016020">
    <property type="term" value="C:membrane"/>
    <property type="evidence" value="ECO:0007669"/>
    <property type="project" value="InterPro"/>
</dbReference>
<sequence length="231" mass="26553">MLVLGVDDIIFYLLYTAFFTLVMYVWQNRKREEALEKQQREVEIQSLKAQLNPHFLFNSLNTIYSSALTEKDTPTAQLVQQLSGILRHSVEEIRHEKTSLEKELAFIEKYLALQRARLPQHPHVSINTSIHWDQEPADIAPLLLIPFIENAFQYGISLDAPSFVTIRLTIEDKKLHLRVENSLLTVQDPQKGAGTGLANAQKRLELLYPHQYTLAFGPEKSTFLVDLTLQL</sequence>
<reference evidence="3 4" key="1">
    <citation type="submission" date="2020-08" db="EMBL/GenBank/DDBJ databases">
        <title>Genomic Encyclopedia of Type Strains, Phase IV (KMG-IV): sequencing the most valuable type-strain genomes for metagenomic binning, comparative biology and taxonomic classification.</title>
        <authorList>
            <person name="Goeker M."/>
        </authorList>
    </citation>
    <scope>NUCLEOTIDE SEQUENCE [LARGE SCALE GENOMIC DNA]</scope>
    <source>
        <strain evidence="3 4">DSM 17976</strain>
    </source>
</reference>
<feature type="domain" description="Signal transduction histidine kinase internal region" evidence="2">
    <location>
        <begin position="43"/>
        <end position="119"/>
    </location>
</feature>
<gene>
    <name evidence="3" type="ORF">FHS57_004330</name>
</gene>
<evidence type="ECO:0000313" key="3">
    <source>
        <dbReference type="EMBL" id="MBB3840310.1"/>
    </source>
</evidence>
<dbReference type="InterPro" id="IPR036890">
    <property type="entry name" value="HATPase_C_sf"/>
</dbReference>
<keyword evidence="3" id="KW-0418">Kinase</keyword>
<dbReference type="AlphaFoldDB" id="A0A7W5ZPE0"/>
<keyword evidence="1" id="KW-0812">Transmembrane</keyword>
<keyword evidence="3" id="KW-0808">Transferase</keyword>
<feature type="transmembrane region" description="Helical" evidence="1">
    <location>
        <begin position="6"/>
        <end position="26"/>
    </location>
</feature>
<evidence type="ECO:0000313" key="4">
    <source>
        <dbReference type="Proteomes" id="UP000541352"/>
    </source>
</evidence>